<evidence type="ECO:0000256" key="1">
    <source>
        <dbReference type="SAM" id="Coils"/>
    </source>
</evidence>
<protein>
    <submittedName>
        <fullName evidence="3">Uncharacterized protein</fullName>
    </submittedName>
</protein>
<evidence type="ECO:0000313" key="3">
    <source>
        <dbReference type="EMBL" id="KAF7684150.1"/>
    </source>
</evidence>
<dbReference type="Proteomes" id="UP001516464">
    <property type="component" value="Unassembled WGS sequence"/>
</dbReference>
<proteinExistence type="predicted"/>
<feature type="transmembrane region" description="Helical" evidence="2">
    <location>
        <begin position="145"/>
        <end position="168"/>
    </location>
</feature>
<dbReference type="EMBL" id="SBIQ01000026">
    <property type="protein sequence ID" value="KAF7684150.1"/>
    <property type="molecule type" value="Genomic_DNA"/>
</dbReference>
<feature type="coiled-coil region" evidence="1">
    <location>
        <begin position="112"/>
        <end position="143"/>
    </location>
</feature>
<keyword evidence="4" id="KW-1185">Reference proteome</keyword>
<gene>
    <name evidence="3" type="ORF">TCON_0639</name>
</gene>
<accession>A0ABQ7I1A6</accession>
<keyword evidence="2" id="KW-1133">Transmembrane helix</keyword>
<reference evidence="3 4" key="1">
    <citation type="submission" date="2019-01" db="EMBL/GenBank/DDBJ databases">
        <title>Genomes sequencing and comparative genomics of infectious freshwater microsporidia, Cucumispora dikerogammari and Thelohania contejeani.</title>
        <authorList>
            <person name="Cormier A."/>
            <person name="Giraud I."/>
            <person name="Wattier R."/>
            <person name="Teixeira M."/>
            <person name="Grandjean F."/>
            <person name="Rigaud T."/>
            <person name="Cordaux R."/>
        </authorList>
    </citation>
    <scope>NUCLEOTIDE SEQUENCE [LARGE SCALE GENOMIC DNA]</scope>
    <source>
        <strain evidence="3">T1</strain>
        <tissue evidence="3">Spores</tissue>
    </source>
</reference>
<keyword evidence="1" id="KW-0175">Coiled coil</keyword>
<keyword evidence="2" id="KW-0812">Transmembrane</keyword>
<comment type="caution">
    <text evidence="3">The sequence shown here is derived from an EMBL/GenBank/DDBJ whole genome shotgun (WGS) entry which is preliminary data.</text>
</comment>
<organism evidence="3 4">
    <name type="scientific">Astathelohania contejeani</name>
    <dbReference type="NCBI Taxonomy" id="164912"/>
    <lineage>
        <taxon>Eukaryota</taxon>
        <taxon>Fungi</taxon>
        <taxon>Fungi incertae sedis</taxon>
        <taxon>Microsporidia</taxon>
        <taxon>Astathelohaniidae</taxon>
        <taxon>Astathelohania</taxon>
    </lineage>
</organism>
<evidence type="ECO:0000313" key="4">
    <source>
        <dbReference type="Proteomes" id="UP001516464"/>
    </source>
</evidence>
<evidence type="ECO:0000256" key="2">
    <source>
        <dbReference type="SAM" id="Phobius"/>
    </source>
</evidence>
<name>A0ABQ7I1A6_9MICR</name>
<sequence>MADPSLLADKITNQLLNAPSLATEEELRKYTDSIQKDIHDYELMLYEKDTYDREQAQQIARWRTNLLHVTKQPVKLTSQEDKTMFETVQLVSRQISKAASNMKLLGDSTLKLSGLNYTNQDIENEINEARKKLLRNKSNQKKEMGMIWAGFILLALVCLFILIDKFFINKKGIL</sequence>
<keyword evidence="2" id="KW-0472">Membrane</keyword>